<dbReference type="Gene3D" id="1.20.1280.50">
    <property type="match status" value="1"/>
</dbReference>
<evidence type="ECO:0000313" key="3">
    <source>
        <dbReference type="Proteomes" id="UP000184267"/>
    </source>
</evidence>
<dbReference type="OrthoDB" id="2749750at2759"/>
<dbReference type="EMBL" id="MNAD01001415">
    <property type="protein sequence ID" value="OJT05631.1"/>
    <property type="molecule type" value="Genomic_DNA"/>
</dbReference>
<feature type="domain" description="F-box" evidence="1">
    <location>
        <begin position="67"/>
        <end position="103"/>
    </location>
</feature>
<dbReference type="OMA" id="THWHRNA"/>
<dbReference type="Pfam" id="PF12937">
    <property type="entry name" value="F-box-like"/>
    <property type="match status" value="1"/>
</dbReference>
<organism evidence="2 3">
    <name type="scientific">Trametes pubescens</name>
    <name type="common">White-rot fungus</name>
    <dbReference type="NCBI Taxonomy" id="154538"/>
    <lineage>
        <taxon>Eukaryota</taxon>
        <taxon>Fungi</taxon>
        <taxon>Dikarya</taxon>
        <taxon>Basidiomycota</taxon>
        <taxon>Agaricomycotina</taxon>
        <taxon>Agaricomycetes</taxon>
        <taxon>Polyporales</taxon>
        <taxon>Polyporaceae</taxon>
        <taxon>Trametes</taxon>
    </lineage>
</organism>
<protein>
    <recommendedName>
        <fullName evidence="1">F-box domain-containing protein</fullName>
    </recommendedName>
</protein>
<evidence type="ECO:0000313" key="2">
    <source>
        <dbReference type="EMBL" id="OJT05631.1"/>
    </source>
</evidence>
<comment type="caution">
    <text evidence="2">The sequence shown here is derived from an EMBL/GenBank/DDBJ whole genome shotgun (WGS) entry which is preliminary data.</text>
</comment>
<gene>
    <name evidence="2" type="ORF">TRAPUB_3554</name>
</gene>
<dbReference type="Proteomes" id="UP000184267">
    <property type="component" value="Unassembled WGS sequence"/>
</dbReference>
<accession>A0A1M2VD94</accession>
<dbReference type="InterPro" id="IPR001810">
    <property type="entry name" value="F-box_dom"/>
</dbReference>
<reference evidence="2 3" key="1">
    <citation type="submission" date="2016-10" db="EMBL/GenBank/DDBJ databases">
        <title>Genome sequence of the basidiomycete white-rot fungus Trametes pubescens.</title>
        <authorList>
            <person name="Makela M.R."/>
            <person name="Granchi Z."/>
            <person name="Peng M."/>
            <person name="De Vries R.P."/>
            <person name="Grigoriev I."/>
            <person name="Riley R."/>
            <person name="Hilden K."/>
        </authorList>
    </citation>
    <scope>NUCLEOTIDE SEQUENCE [LARGE SCALE GENOMIC DNA]</scope>
    <source>
        <strain evidence="2 3">FBCC735</strain>
    </source>
</reference>
<name>A0A1M2VD94_TRAPU</name>
<evidence type="ECO:0000259" key="1">
    <source>
        <dbReference type="Pfam" id="PF12937"/>
    </source>
</evidence>
<dbReference type="AlphaFoldDB" id="A0A1M2VD94"/>
<dbReference type="SUPFAM" id="SSF81383">
    <property type="entry name" value="F-box domain"/>
    <property type="match status" value="1"/>
</dbReference>
<sequence>MGLWWFLPGLSSPISQSAATSESITDAPAPPLAAVLGIASLHALGLALSQLIFKLSRPPLHRVWYSDDILYEIFSYLEPADAARAGLVCTHWHRNAAHASYREVTLHTSSTFSRSLARTLLYNPDLRRHVRHLIVVHCAWYPQDHLYEWVRLIPPHSLQTCRIFGVPEATTRLQAMVNARVEIACFGYKYPEEVLLQNIATANNPARRRWLQKMLAADWLLDRLRRYKDDIEAVSRYRSFPDAIEHFADGIQLVSRSPARILVTTAMSGMGGTISHERVDAVLDALGKYVAVASILSVNLMYDETKDSSLPTVDEAAAAIKYFAPLRCLCTSGVSPDDADFPSDALLLGTVGGTSTRLTVAVAKAIVDRVWRDAMPDGRVLRTVCLHMEYDGPIDNLTEPCTVCGLSLLRMFYIV</sequence>
<keyword evidence="3" id="KW-1185">Reference proteome</keyword>
<dbReference type="InterPro" id="IPR036047">
    <property type="entry name" value="F-box-like_dom_sf"/>
</dbReference>
<proteinExistence type="predicted"/>